<name>X0ZZA9_9ZZZZ</name>
<evidence type="ECO:0000313" key="1">
    <source>
        <dbReference type="EMBL" id="GAG63232.1"/>
    </source>
</evidence>
<feature type="non-terminal residue" evidence="1">
    <location>
        <position position="1"/>
    </location>
</feature>
<dbReference type="AlphaFoldDB" id="X0ZZA9"/>
<gene>
    <name evidence="1" type="ORF">S01H4_04320</name>
</gene>
<dbReference type="EMBL" id="BART01001147">
    <property type="protein sequence ID" value="GAG63232.1"/>
    <property type="molecule type" value="Genomic_DNA"/>
</dbReference>
<comment type="caution">
    <text evidence="1">The sequence shown here is derived from an EMBL/GenBank/DDBJ whole genome shotgun (WGS) entry which is preliminary data.</text>
</comment>
<organism evidence="1">
    <name type="scientific">marine sediment metagenome</name>
    <dbReference type="NCBI Taxonomy" id="412755"/>
    <lineage>
        <taxon>unclassified sequences</taxon>
        <taxon>metagenomes</taxon>
        <taxon>ecological metagenomes</taxon>
    </lineage>
</organism>
<reference evidence="1" key="1">
    <citation type="journal article" date="2014" name="Front. Microbiol.">
        <title>High frequency of phylogenetically diverse reductive dehalogenase-homologous genes in deep subseafloor sedimentary metagenomes.</title>
        <authorList>
            <person name="Kawai M."/>
            <person name="Futagami T."/>
            <person name="Toyoda A."/>
            <person name="Takaki Y."/>
            <person name="Nishi S."/>
            <person name="Hori S."/>
            <person name="Arai W."/>
            <person name="Tsubouchi T."/>
            <person name="Morono Y."/>
            <person name="Uchiyama I."/>
            <person name="Ito T."/>
            <person name="Fujiyama A."/>
            <person name="Inagaki F."/>
            <person name="Takami H."/>
        </authorList>
    </citation>
    <scope>NUCLEOTIDE SEQUENCE</scope>
    <source>
        <strain evidence="1">Expedition CK06-06</strain>
    </source>
</reference>
<protein>
    <submittedName>
        <fullName evidence="1">Uncharacterized protein</fullName>
    </submittedName>
</protein>
<accession>X0ZZA9</accession>
<sequence length="58" mass="7218">LEQYHHVLAPEYNPLLPNLEGRLKEIKEHKYDKEIEEFMHMDRESIKKKYYARDIEKM</sequence>
<proteinExistence type="predicted"/>